<dbReference type="EMBL" id="CP134537">
    <property type="protein sequence ID" value="WNH10593.1"/>
    <property type="molecule type" value="Genomic_DNA"/>
</dbReference>
<sequence length="379" mass="40919">MNGQATVLAQYDFDSVQDLSGDFIGTLENGAELIPYGNNSILSLGNNDGYFNFGSYFGTIISQLDNFSISTNLLISSSYQISGLGNFVWTFANSTNMAATANGNIFFGANRSRYTISKTNYTSESSIVIDNTLLTGQWINLTYTQFNGIGKIYINGNLEVQGPIAVTPKELGATPYNFLGRSCYSGDKYLKTAQYDNFIVYNGELNQTEISTLTEAISPLNDVLNTNILANASEALIIPNADAIKSNLILNTIGNDGVTISWASSNTNVITTTGVVTRPAIGLNPVNLTLTATLQLNDNVLIKTFDVTVIPLYSDAESVQMDLDNLALSGNTANIRDAIQLPIKTEEGTMVVWTSDAPDYLNNIGKVQQLSPFGNGKKE</sequence>
<organism evidence="2 3">
    <name type="scientific">Thalassobellus suaedae</name>
    <dbReference type="NCBI Taxonomy" id="3074124"/>
    <lineage>
        <taxon>Bacteria</taxon>
        <taxon>Pseudomonadati</taxon>
        <taxon>Bacteroidota</taxon>
        <taxon>Flavobacteriia</taxon>
        <taxon>Flavobacteriales</taxon>
        <taxon>Flavobacteriaceae</taxon>
        <taxon>Thalassobellus</taxon>
    </lineage>
</organism>
<feature type="domain" description="Atrophied bacterial Ig" evidence="1">
    <location>
        <begin position="232"/>
        <end position="310"/>
    </location>
</feature>
<evidence type="ECO:0000313" key="2">
    <source>
        <dbReference type="EMBL" id="WNH10593.1"/>
    </source>
</evidence>
<accession>A0ABY9XXL3</accession>
<name>A0ABY9XXL3_9FLAO</name>
<dbReference type="Proteomes" id="UP001302806">
    <property type="component" value="Chromosome"/>
</dbReference>
<dbReference type="Pfam" id="PF13385">
    <property type="entry name" value="Laminin_G_3"/>
    <property type="match status" value="1"/>
</dbReference>
<dbReference type="Pfam" id="PF20578">
    <property type="entry name" value="aBig_2"/>
    <property type="match status" value="1"/>
</dbReference>
<gene>
    <name evidence="2" type="ORF">RHP51_08065</name>
</gene>
<dbReference type="RefSeq" id="WP_415866843.1">
    <property type="nucleotide sequence ID" value="NZ_CP134537.1"/>
</dbReference>
<dbReference type="InterPro" id="IPR046780">
    <property type="entry name" value="aBig_2"/>
</dbReference>
<proteinExistence type="predicted"/>
<evidence type="ECO:0000313" key="3">
    <source>
        <dbReference type="Proteomes" id="UP001302806"/>
    </source>
</evidence>
<evidence type="ECO:0000259" key="1">
    <source>
        <dbReference type="Pfam" id="PF20578"/>
    </source>
</evidence>
<dbReference type="InterPro" id="IPR013320">
    <property type="entry name" value="ConA-like_dom_sf"/>
</dbReference>
<dbReference type="SUPFAM" id="SSF49899">
    <property type="entry name" value="Concanavalin A-like lectins/glucanases"/>
    <property type="match status" value="1"/>
</dbReference>
<dbReference type="Gene3D" id="2.60.120.200">
    <property type="match status" value="1"/>
</dbReference>
<protein>
    <submittedName>
        <fullName evidence="2">LamG-like jellyroll fold domain-containing protein</fullName>
    </submittedName>
</protein>
<reference evidence="2 3" key="1">
    <citation type="submission" date="2023-09" db="EMBL/GenBank/DDBJ databases">
        <title>Thalassobella suaedae gen. nov., sp. nov., a marine bacterium of the family Flavobacteriaceae isolated from a halophyte Suaeda japonica.</title>
        <authorList>
            <person name="Lee S.Y."/>
            <person name="Hwang C.Y."/>
        </authorList>
    </citation>
    <scope>NUCLEOTIDE SEQUENCE [LARGE SCALE GENOMIC DNA]</scope>
    <source>
        <strain evidence="2 3">HL-DH14</strain>
    </source>
</reference>